<dbReference type="EC" id="3.1.22.-" evidence="22"/>
<name>A0A7C9AM99_OPUST</name>
<evidence type="ECO:0000256" key="7">
    <source>
        <dbReference type="ARBA" id="ARBA00022722"/>
    </source>
</evidence>
<comment type="subunit">
    <text evidence="22">Interacts with EME1.</text>
</comment>
<evidence type="ECO:0000256" key="4">
    <source>
        <dbReference type="ARBA" id="ARBA00010015"/>
    </source>
</evidence>
<feature type="compositionally biased region" description="Basic and acidic residues" evidence="23">
    <location>
        <begin position="92"/>
        <end position="103"/>
    </location>
</feature>
<dbReference type="Gene3D" id="3.40.50.10130">
    <property type="match status" value="1"/>
</dbReference>
<reference evidence="25" key="2">
    <citation type="submission" date="2020-07" db="EMBL/GenBank/DDBJ databases">
        <authorList>
            <person name="Vera ALvarez R."/>
            <person name="Arias-Moreno D.M."/>
            <person name="Jimenez-Jacinto V."/>
            <person name="Jimenez-Bremont J.F."/>
            <person name="Swaminathan K."/>
            <person name="Moose S.P."/>
            <person name="Guerrero-Gonzalez M.L."/>
            <person name="Marino-Ramirez L."/>
            <person name="Landsman D."/>
            <person name="Rodriguez-Kessler M."/>
            <person name="Delgado-Sanchez P."/>
        </authorList>
    </citation>
    <scope>NUCLEOTIDE SEQUENCE</scope>
    <source>
        <tissue evidence="25">Cladode</tissue>
    </source>
</reference>
<proteinExistence type="inferred from homology"/>
<dbReference type="GO" id="GO:0003677">
    <property type="term" value="F:DNA binding"/>
    <property type="evidence" value="ECO:0007669"/>
    <property type="project" value="UniProtKB-UniRule"/>
</dbReference>
<dbReference type="SUPFAM" id="SSF52980">
    <property type="entry name" value="Restriction endonuclease-like"/>
    <property type="match status" value="1"/>
</dbReference>
<dbReference type="GO" id="GO:0046872">
    <property type="term" value="F:metal ion binding"/>
    <property type="evidence" value="ECO:0007669"/>
    <property type="project" value="UniProtKB-UniRule"/>
</dbReference>
<dbReference type="GO" id="GO:0005634">
    <property type="term" value="C:nucleus"/>
    <property type="evidence" value="ECO:0007669"/>
    <property type="project" value="UniProtKB-SubCell"/>
</dbReference>
<evidence type="ECO:0000256" key="8">
    <source>
        <dbReference type="ARBA" id="ARBA00022723"/>
    </source>
</evidence>
<keyword evidence="10 22" id="KW-0255">Endonuclease</keyword>
<evidence type="ECO:0000256" key="17">
    <source>
        <dbReference type="ARBA" id="ARBA00023172"/>
    </source>
</evidence>
<keyword evidence="6" id="KW-0132">Cell division</keyword>
<keyword evidence="17 22" id="KW-0233">DNA recombination</keyword>
<keyword evidence="19 22" id="KW-0539">Nucleus</keyword>
<comment type="subcellular location">
    <subcellularLocation>
        <location evidence="3 22">Nucleus</location>
    </subcellularLocation>
</comment>
<evidence type="ECO:0000256" key="9">
    <source>
        <dbReference type="ARBA" id="ARBA00022737"/>
    </source>
</evidence>
<comment type="function">
    <text evidence="22">Interacts with EME1 to form a DNA structure-specific endonuclease with substrate preference for branched DNA structures with a 5'-end at the branch nick. Typical substrates include 3'-flap structures, D-loops, replication forks and nicked Holliday junctions. May be required in mitosis for the processing of stalled or collapsed replication fork intermediates. May be required in meiosis for the repair of meiosis-specific double strand breaks subsequent to single-end invasion (SEI).</text>
</comment>
<sequence length="610" mass="69221">MGSEQRAVCPENDALVEFMRKWWKEMAEKRPKYYTENTERNIHRAFSNVCHCKTPVKTLKDFQNIKGVGKWFVKHMRDFFNTDSSDSGGDNLPKEGKKAKGTRDYLPQKNSAAYALLITLYRGIEKGKEYMQKQELIDTADASGLARVPIALEKGRGKLGNSGSSKREWYSGWSAMAKLVDKGLVVKTSCPAKYKLSDAGRQAAHECLLRSNMLDSSSLSINRKELSDSEKQDVDSLEFVCLEAAKEVALTSIDLIRKGMRDNDPLECLERATMRSDSADASTCDSLAEDQPNVESRTHSVNFRSAASFDTNGASLMPSTSYDNRLEKMSHFSIHANTNALRMPPLGLLEKFEDIYKVILILDDRENFVRSKSRNIMDNIRDQYKIQIEVRRLPVGDGIWVARHSHKCIEYVLDFIVERKNVDDLRCSIRDNRYKDQKLRLLRTGLQKIIYMVEGDPNVCEAAESIKTACFTTEILEGFDVQRTSSLADTLKRYGYLTLAIADYYKSSCEGGCRSTNSCPEYRDFIRKCEDLDKMTVSDVFASQLMQVPQVTEEVAIAVLECYPTLYSLACAYSILDGDTRAQEELLMKRSKNVINAAASRNIFRLVWQS</sequence>
<keyword evidence="20" id="KW-0469">Meiosis</keyword>
<keyword evidence="12" id="KW-0498">Mitosis</keyword>
<dbReference type="Pfam" id="PF21136">
    <property type="entry name" value="WHD_MUS81"/>
    <property type="match status" value="1"/>
</dbReference>
<evidence type="ECO:0000256" key="16">
    <source>
        <dbReference type="ARBA" id="ARBA00023125"/>
    </source>
</evidence>
<dbReference type="FunFam" id="1.10.150.670:FF:000003">
    <property type="entry name" value="Crossover junction endonuclease MUS81"/>
    <property type="match status" value="1"/>
</dbReference>
<dbReference type="Gene3D" id="1.10.10.10">
    <property type="entry name" value="Winged helix-like DNA-binding domain superfamily/Winged helix DNA-binding domain"/>
    <property type="match status" value="1"/>
</dbReference>
<dbReference type="Gene3D" id="1.10.150.670">
    <property type="entry name" value="Crossover junction endonuclease EME1, DNA-binding domain"/>
    <property type="match status" value="1"/>
</dbReference>
<evidence type="ECO:0000313" key="25">
    <source>
        <dbReference type="EMBL" id="MBA4669215.1"/>
    </source>
</evidence>
<keyword evidence="13 22" id="KW-0378">Hydrolase</keyword>
<dbReference type="GO" id="GO:0006308">
    <property type="term" value="P:DNA catabolic process"/>
    <property type="evidence" value="ECO:0007669"/>
    <property type="project" value="UniProtKB-UniRule"/>
</dbReference>
<evidence type="ECO:0000256" key="23">
    <source>
        <dbReference type="SAM" id="MobiDB-lite"/>
    </source>
</evidence>
<dbReference type="InterPro" id="IPR011335">
    <property type="entry name" value="Restrct_endonuc-II-like"/>
</dbReference>
<keyword evidence="14" id="KW-0106">Calcium</keyword>
<evidence type="ECO:0000256" key="20">
    <source>
        <dbReference type="ARBA" id="ARBA00023254"/>
    </source>
</evidence>
<keyword evidence="18 22" id="KW-0234">DNA repair</keyword>
<dbReference type="FunFam" id="3.40.50.10130:FF:000005">
    <property type="entry name" value="crossover junction endonuclease MUS81 isoform X1"/>
    <property type="match status" value="1"/>
</dbReference>
<feature type="region of interest" description="Disordered" evidence="23">
    <location>
        <begin position="84"/>
        <end position="103"/>
    </location>
</feature>
<keyword evidence="8 22" id="KW-0479">Metal-binding</keyword>
<dbReference type="GO" id="GO:0000712">
    <property type="term" value="P:resolution of meiotic recombination intermediates"/>
    <property type="evidence" value="ECO:0007669"/>
    <property type="project" value="TreeGrafter"/>
</dbReference>
<keyword evidence="15 22" id="KW-0460">Magnesium</keyword>
<keyword evidence="11 22" id="KW-0227">DNA damage</keyword>
<evidence type="ECO:0000256" key="13">
    <source>
        <dbReference type="ARBA" id="ARBA00022801"/>
    </source>
</evidence>
<dbReference type="FunFam" id="1.10.10.10:FF:000307">
    <property type="entry name" value="Crossover junction endonuclease MUS81"/>
    <property type="match status" value="1"/>
</dbReference>
<evidence type="ECO:0000256" key="11">
    <source>
        <dbReference type="ARBA" id="ARBA00022763"/>
    </source>
</evidence>
<dbReference type="PANTHER" id="PTHR13451:SF0">
    <property type="entry name" value="CROSSOVER JUNCTION ENDONUCLEASE MUS81"/>
    <property type="match status" value="1"/>
</dbReference>
<evidence type="ECO:0000256" key="21">
    <source>
        <dbReference type="ARBA" id="ARBA00023306"/>
    </source>
</evidence>
<accession>A0A7C9AM99</accession>
<keyword evidence="9" id="KW-0677">Repeat</keyword>
<evidence type="ECO:0000256" key="19">
    <source>
        <dbReference type="ARBA" id="ARBA00023242"/>
    </source>
</evidence>
<dbReference type="GO" id="GO:0031573">
    <property type="term" value="P:mitotic intra-S DNA damage checkpoint signaling"/>
    <property type="evidence" value="ECO:0007669"/>
    <property type="project" value="TreeGrafter"/>
</dbReference>
<evidence type="ECO:0000256" key="5">
    <source>
        <dbReference type="ARBA" id="ARBA00017114"/>
    </source>
</evidence>
<dbReference type="GO" id="GO:0008821">
    <property type="term" value="F:crossover junction DNA endonuclease activity"/>
    <property type="evidence" value="ECO:0007669"/>
    <property type="project" value="UniProtKB-UniRule"/>
</dbReference>
<comment type="cofactor">
    <cofactor evidence="2 22">
        <name>Mg(2+)</name>
        <dbReference type="ChEBI" id="CHEBI:18420"/>
    </cofactor>
</comment>
<keyword evidence="7 22" id="KW-0540">Nuclease</keyword>
<dbReference type="InterPro" id="IPR036388">
    <property type="entry name" value="WH-like_DNA-bd_sf"/>
</dbReference>
<dbReference type="GO" id="GO:0048476">
    <property type="term" value="C:Holliday junction resolvase complex"/>
    <property type="evidence" value="ECO:0007669"/>
    <property type="project" value="UniProtKB-UniRule"/>
</dbReference>
<keyword evidence="21" id="KW-0131">Cell cycle</keyword>
<comment type="similarity">
    <text evidence="4 22">Belongs to the XPF family.</text>
</comment>
<evidence type="ECO:0000256" key="22">
    <source>
        <dbReference type="RuleBase" id="RU369042"/>
    </source>
</evidence>
<evidence type="ECO:0000256" key="14">
    <source>
        <dbReference type="ARBA" id="ARBA00022837"/>
    </source>
</evidence>
<evidence type="ECO:0000256" key="15">
    <source>
        <dbReference type="ARBA" id="ARBA00022842"/>
    </source>
</evidence>
<evidence type="ECO:0000256" key="18">
    <source>
        <dbReference type="ARBA" id="ARBA00023204"/>
    </source>
</evidence>
<dbReference type="PANTHER" id="PTHR13451">
    <property type="entry name" value="CLASS II CROSSOVER JUNCTION ENDONUCLEASE MUS81"/>
    <property type="match status" value="1"/>
</dbReference>
<dbReference type="EMBL" id="GISG01242761">
    <property type="protein sequence ID" value="MBA4669215.1"/>
    <property type="molecule type" value="Transcribed_RNA"/>
</dbReference>
<dbReference type="GO" id="GO:0000727">
    <property type="term" value="P:double-strand break repair via break-induced replication"/>
    <property type="evidence" value="ECO:0007669"/>
    <property type="project" value="UniProtKB-UniRule"/>
</dbReference>
<evidence type="ECO:0000256" key="6">
    <source>
        <dbReference type="ARBA" id="ARBA00022618"/>
    </source>
</evidence>
<dbReference type="InterPro" id="IPR047417">
    <property type="entry name" value="WHD_MUS81"/>
</dbReference>
<dbReference type="GO" id="GO:0051301">
    <property type="term" value="P:cell division"/>
    <property type="evidence" value="ECO:0007669"/>
    <property type="project" value="UniProtKB-KW"/>
</dbReference>
<dbReference type="InterPro" id="IPR006166">
    <property type="entry name" value="ERCC4_domain"/>
</dbReference>
<dbReference type="GO" id="GO:0048257">
    <property type="term" value="F:3'-flap endonuclease activity"/>
    <property type="evidence" value="ECO:0007669"/>
    <property type="project" value="TreeGrafter"/>
</dbReference>
<organism evidence="25">
    <name type="scientific">Opuntia streptacantha</name>
    <name type="common">Prickly pear cactus</name>
    <name type="synonym">Opuntia cardona</name>
    <dbReference type="NCBI Taxonomy" id="393608"/>
    <lineage>
        <taxon>Eukaryota</taxon>
        <taxon>Viridiplantae</taxon>
        <taxon>Streptophyta</taxon>
        <taxon>Embryophyta</taxon>
        <taxon>Tracheophyta</taxon>
        <taxon>Spermatophyta</taxon>
        <taxon>Magnoliopsida</taxon>
        <taxon>eudicotyledons</taxon>
        <taxon>Gunneridae</taxon>
        <taxon>Pentapetalae</taxon>
        <taxon>Caryophyllales</taxon>
        <taxon>Cactineae</taxon>
        <taxon>Cactaceae</taxon>
        <taxon>Opuntioideae</taxon>
        <taxon>Opuntia</taxon>
    </lineage>
</organism>
<evidence type="ECO:0000256" key="3">
    <source>
        <dbReference type="ARBA" id="ARBA00004123"/>
    </source>
</evidence>
<dbReference type="InterPro" id="IPR047416">
    <property type="entry name" value="XPF_nuclease_Mus81"/>
</dbReference>
<dbReference type="InterPro" id="IPR042530">
    <property type="entry name" value="EME1/EME2_C"/>
</dbReference>
<dbReference type="AlphaFoldDB" id="A0A7C9AM99"/>
<dbReference type="CDD" id="cd20074">
    <property type="entry name" value="XPF_nuclease_Mus81"/>
    <property type="match status" value="1"/>
</dbReference>
<feature type="domain" description="ERCC4" evidence="24">
    <location>
        <begin position="359"/>
        <end position="457"/>
    </location>
</feature>
<dbReference type="SMART" id="SM00891">
    <property type="entry name" value="ERCC4"/>
    <property type="match status" value="1"/>
</dbReference>
<evidence type="ECO:0000259" key="24">
    <source>
        <dbReference type="SMART" id="SM00891"/>
    </source>
</evidence>
<dbReference type="CDD" id="cd21036">
    <property type="entry name" value="WH_MUS81"/>
    <property type="match status" value="1"/>
</dbReference>
<evidence type="ECO:0000256" key="1">
    <source>
        <dbReference type="ARBA" id="ARBA00001913"/>
    </source>
</evidence>
<keyword evidence="16" id="KW-0238">DNA-binding</keyword>
<protein>
    <recommendedName>
        <fullName evidence="5 22">Crossover junction endonuclease MUS81</fullName>
        <ecNumber evidence="22">3.1.22.-</ecNumber>
    </recommendedName>
</protein>
<reference evidence="25" key="1">
    <citation type="journal article" date="2013" name="J. Plant Res.">
        <title>Effect of fungi and light on seed germination of three Opuntia species from semiarid lands of central Mexico.</title>
        <authorList>
            <person name="Delgado-Sanchez P."/>
            <person name="Jimenez-Bremont J.F."/>
            <person name="Guerrero-Gonzalez Mde L."/>
            <person name="Flores J."/>
        </authorList>
    </citation>
    <scope>NUCLEOTIDE SEQUENCE</scope>
    <source>
        <tissue evidence="25">Cladode</tissue>
    </source>
</reference>
<comment type="cofactor">
    <cofactor evidence="1">
        <name>Ca(2+)</name>
        <dbReference type="ChEBI" id="CHEBI:29108"/>
    </cofactor>
</comment>
<evidence type="ECO:0000256" key="12">
    <source>
        <dbReference type="ARBA" id="ARBA00022776"/>
    </source>
</evidence>
<evidence type="ECO:0000256" key="2">
    <source>
        <dbReference type="ARBA" id="ARBA00001946"/>
    </source>
</evidence>
<dbReference type="InterPro" id="IPR033309">
    <property type="entry name" value="Mus81"/>
</dbReference>
<evidence type="ECO:0000256" key="10">
    <source>
        <dbReference type="ARBA" id="ARBA00022759"/>
    </source>
</evidence>
<dbReference type="Pfam" id="PF02732">
    <property type="entry name" value="ERCC4"/>
    <property type="match status" value="1"/>
</dbReference>